<dbReference type="EnsemblProtists" id="HpaT812574">
    <property type="protein sequence ID" value="HpaP812574"/>
    <property type="gene ID" value="HpaG812574"/>
</dbReference>
<dbReference type="VEuPathDB" id="FungiDB:HpaG812574"/>
<feature type="region of interest" description="Disordered" evidence="1">
    <location>
        <begin position="45"/>
        <end position="95"/>
    </location>
</feature>
<dbReference type="AlphaFoldDB" id="M4C0P4"/>
<organism evidence="2 3">
    <name type="scientific">Hyaloperonospora arabidopsidis (strain Emoy2)</name>
    <name type="common">Downy mildew agent</name>
    <name type="synonym">Peronospora arabidopsidis</name>
    <dbReference type="NCBI Taxonomy" id="559515"/>
    <lineage>
        <taxon>Eukaryota</taxon>
        <taxon>Sar</taxon>
        <taxon>Stramenopiles</taxon>
        <taxon>Oomycota</taxon>
        <taxon>Peronosporomycetes</taxon>
        <taxon>Peronosporales</taxon>
        <taxon>Peronosporaceae</taxon>
        <taxon>Hyaloperonospora</taxon>
    </lineage>
</organism>
<dbReference type="Proteomes" id="UP000011713">
    <property type="component" value="Unassembled WGS sequence"/>
</dbReference>
<feature type="compositionally biased region" description="Low complexity" evidence="1">
    <location>
        <begin position="68"/>
        <end position="80"/>
    </location>
</feature>
<reference evidence="2" key="2">
    <citation type="submission" date="2015-06" db="UniProtKB">
        <authorList>
            <consortium name="EnsemblProtists"/>
        </authorList>
    </citation>
    <scope>IDENTIFICATION</scope>
    <source>
        <strain evidence="2">Emoy2</strain>
    </source>
</reference>
<feature type="compositionally biased region" description="Polar residues" evidence="1">
    <location>
        <begin position="84"/>
        <end position="95"/>
    </location>
</feature>
<dbReference type="HOGENOM" id="CLU_1520676_0_0_1"/>
<keyword evidence="3" id="KW-1185">Reference proteome</keyword>
<evidence type="ECO:0000313" key="2">
    <source>
        <dbReference type="EnsemblProtists" id="HpaP812574"/>
    </source>
</evidence>
<name>M4C0P4_HYAAE</name>
<evidence type="ECO:0000313" key="3">
    <source>
        <dbReference type="Proteomes" id="UP000011713"/>
    </source>
</evidence>
<reference evidence="3" key="1">
    <citation type="journal article" date="2010" name="Science">
        <title>Signatures of adaptation to obligate biotrophy in the Hyaloperonospora arabidopsidis genome.</title>
        <authorList>
            <person name="Baxter L."/>
            <person name="Tripathy S."/>
            <person name="Ishaque N."/>
            <person name="Boot N."/>
            <person name="Cabral A."/>
            <person name="Kemen E."/>
            <person name="Thines M."/>
            <person name="Ah-Fong A."/>
            <person name="Anderson R."/>
            <person name="Badejoko W."/>
            <person name="Bittner-Eddy P."/>
            <person name="Boore J.L."/>
            <person name="Chibucos M.C."/>
            <person name="Coates M."/>
            <person name="Dehal P."/>
            <person name="Delehaunty K."/>
            <person name="Dong S."/>
            <person name="Downton P."/>
            <person name="Dumas B."/>
            <person name="Fabro G."/>
            <person name="Fronick C."/>
            <person name="Fuerstenberg S.I."/>
            <person name="Fulton L."/>
            <person name="Gaulin E."/>
            <person name="Govers F."/>
            <person name="Hughes L."/>
            <person name="Humphray S."/>
            <person name="Jiang R.H."/>
            <person name="Judelson H."/>
            <person name="Kamoun S."/>
            <person name="Kyung K."/>
            <person name="Meijer H."/>
            <person name="Minx P."/>
            <person name="Morris P."/>
            <person name="Nelson J."/>
            <person name="Phuntumart V."/>
            <person name="Qutob D."/>
            <person name="Rehmany A."/>
            <person name="Rougon-Cardoso A."/>
            <person name="Ryden P."/>
            <person name="Torto-Alalibo T."/>
            <person name="Studholme D."/>
            <person name="Wang Y."/>
            <person name="Win J."/>
            <person name="Wood J."/>
            <person name="Clifton S.W."/>
            <person name="Rogers J."/>
            <person name="Van den Ackerveken G."/>
            <person name="Jones J.D."/>
            <person name="McDowell J.M."/>
            <person name="Beynon J."/>
            <person name="Tyler B.M."/>
        </authorList>
    </citation>
    <scope>NUCLEOTIDE SEQUENCE [LARGE SCALE GENOMIC DNA]</scope>
    <source>
        <strain evidence="3">Emoy2</strain>
    </source>
</reference>
<dbReference type="EMBL" id="JH598078">
    <property type="status" value="NOT_ANNOTATED_CDS"/>
    <property type="molecule type" value="Genomic_DNA"/>
</dbReference>
<dbReference type="InParanoid" id="M4C0P4"/>
<evidence type="ECO:0000256" key="1">
    <source>
        <dbReference type="SAM" id="MobiDB-lite"/>
    </source>
</evidence>
<sequence length="177" mass="19551">MAFEETRPMLADDAVADVDVNTGKRHLLARDKDLKLEDGSLDSKADTTIVVPDARPHATGSHDIGFNSDSSDSISSASADPVNNIPSHDSISSSDVDAKAKFNGTSHEHYGTREMILYGYRFYFMQRTRSQTQAIIDRIEKKGRNADNDELKRQAGYIGFLDQKCALPRERNALACA</sequence>
<protein>
    <submittedName>
        <fullName evidence="2">Uncharacterized protein</fullName>
    </submittedName>
</protein>
<proteinExistence type="predicted"/>
<accession>M4C0P4</accession>